<dbReference type="InterPro" id="IPR006118">
    <property type="entry name" value="Recombinase_CS"/>
</dbReference>
<organism evidence="7 8">
    <name type="scientific">Pontibacter qinzhouensis</name>
    <dbReference type="NCBI Taxonomy" id="2603253"/>
    <lineage>
        <taxon>Bacteria</taxon>
        <taxon>Pseudomonadati</taxon>
        <taxon>Bacteroidota</taxon>
        <taxon>Cytophagia</taxon>
        <taxon>Cytophagales</taxon>
        <taxon>Hymenobacteraceae</taxon>
        <taxon>Pontibacter</taxon>
    </lineage>
</organism>
<evidence type="ECO:0000259" key="6">
    <source>
        <dbReference type="PROSITE" id="PS51736"/>
    </source>
</evidence>
<dbReference type="InterPro" id="IPR006119">
    <property type="entry name" value="Resolv_N"/>
</dbReference>
<dbReference type="OrthoDB" id="2290206at2"/>
<keyword evidence="2" id="KW-0238">DNA-binding</keyword>
<dbReference type="Gene3D" id="3.40.50.1390">
    <property type="entry name" value="Resolvase, N-terminal catalytic domain"/>
    <property type="match status" value="1"/>
</dbReference>
<evidence type="ECO:0000313" key="8">
    <source>
        <dbReference type="Proteomes" id="UP000321926"/>
    </source>
</evidence>
<sequence>MSLEGKQYIAYLRVSTQKQGQSGLGMEAQQHAVRNFLKPGDGIVTEYVEVESGKKDNRVQLHAAIGHAKRVRGTLLIAKLDRLSRNAGFIFALRDSGVDFVCVDMPDANTLTIGIFAVLAQHERELISSRTKAALQAKKAQGAQLGKPENLTPLARKKGELARREKAAVNENNRRAAAMIESHREKGMGWAAIARRLNESGHRASQGGGFQATQVQRIYRRLAVGTSVNGSL</sequence>
<evidence type="ECO:0000256" key="5">
    <source>
        <dbReference type="PROSITE-ProRule" id="PRU10137"/>
    </source>
</evidence>
<feature type="active site" description="O-(5'-phospho-DNA)-serine intermediate" evidence="4 5">
    <location>
        <position position="15"/>
    </location>
</feature>
<protein>
    <submittedName>
        <fullName evidence="7">Recombinase family protein</fullName>
    </submittedName>
</protein>
<evidence type="ECO:0000256" key="1">
    <source>
        <dbReference type="ARBA" id="ARBA00022908"/>
    </source>
</evidence>
<dbReference type="PROSITE" id="PS00397">
    <property type="entry name" value="RECOMBINASES_1"/>
    <property type="match status" value="1"/>
</dbReference>
<dbReference type="PROSITE" id="PS51736">
    <property type="entry name" value="RECOMBINASES_3"/>
    <property type="match status" value="1"/>
</dbReference>
<proteinExistence type="predicted"/>
<dbReference type="SUPFAM" id="SSF53041">
    <property type="entry name" value="Resolvase-like"/>
    <property type="match status" value="1"/>
</dbReference>
<evidence type="ECO:0000256" key="2">
    <source>
        <dbReference type="ARBA" id="ARBA00023125"/>
    </source>
</evidence>
<gene>
    <name evidence="7" type="ORF">FVR03_22220</name>
</gene>
<dbReference type="SMART" id="SM00857">
    <property type="entry name" value="Resolvase"/>
    <property type="match status" value="1"/>
</dbReference>
<name>A0A5C8IU81_9BACT</name>
<dbReference type="InterPro" id="IPR036162">
    <property type="entry name" value="Resolvase-like_N_sf"/>
</dbReference>
<dbReference type="GO" id="GO:0000150">
    <property type="term" value="F:DNA strand exchange activity"/>
    <property type="evidence" value="ECO:0007669"/>
    <property type="project" value="InterPro"/>
</dbReference>
<evidence type="ECO:0000256" key="3">
    <source>
        <dbReference type="ARBA" id="ARBA00023172"/>
    </source>
</evidence>
<dbReference type="Proteomes" id="UP000321926">
    <property type="component" value="Unassembled WGS sequence"/>
</dbReference>
<comment type="caution">
    <text evidence="7">The sequence shown here is derived from an EMBL/GenBank/DDBJ whole genome shotgun (WGS) entry which is preliminary data.</text>
</comment>
<dbReference type="PANTHER" id="PTHR30461:SF2">
    <property type="entry name" value="SERINE RECOMBINASE PINE-RELATED"/>
    <property type="match status" value="1"/>
</dbReference>
<dbReference type="EMBL" id="VRTY01000138">
    <property type="protein sequence ID" value="TXK24827.1"/>
    <property type="molecule type" value="Genomic_DNA"/>
</dbReference>
<dbReference type="PANTHER" id="PTHR30461">
    <property type="entry name" value="DNA-INVERTASE FROM LAMBDOID PROPHAGE"/>
    <property type="match status" value="1"/>
</dbReference>
<evidence type="ECO:0000256" key="4">
    <source>
        <dbReference type="PIRSR" id="PIRSR606118-50"/>
    </source>
</evidence>
<dbReference type="GO" id="GO:0015074">
    <property type="term" value="P:DNA integration"/>
    <property type="evidence" value="ECO:0007669"/>
    <property type="project" value="UniProtKB-KW"/>
</dbReference>
<dbReference type="InterPro" id="IPR050639">
    <property type="entry name" value="SSR_resolvase"/>
</dbReference>
<evidence type="ECO:0000313" key="7">
    <source>
        <dbReference type="EMBL" id="TXK24827.1"/>
    </source>
</evidence>
<keyword evidence="8" id="KW-1185">Reference proteome</keyword>
<dbReference type="RefSeq" id="WP_147923978.1">
    <property type="nucleotide sequence ID" value="NZ_VRTY01000138.1"/>
</dbReference>
<accession>A0A5C8IU81</accession>
<keyword evidence="1" id="KW-0229">DNA integration</keyword>
<dbReference type="AlphaFoldDB" id="A0A5C8IU81"/>
<dbReference type="CDD" id="cd03768">
    <property type="entry name" value="SR_ResInv"/>
    <property type="match status" value="1"/>
</dbReference>
<dbReference type="GO" id="GO:0003677">
    <property type="term" value="F:DNA binding"/>
    <property type="evidence" value="ECO:0007669"/>
    <property type="project" value="UniProtKB-KW"/>
</dbReference>
<reference evidence="7 8" key="1">
    <citation type="submission" date="2019-08" db="EMBL/GenBank/DDBJ databases">
        <authorList>
            <person name="Shi S."/>
        </authorList>
    </citation>
    <scope>NUCLEOTIDE SEQUENCE [LARGE SCALE GENOMIC DNA]</scope>
    <source>
        <strain evidence="7 8">GY10130</strain>
    </source>
</reference>
<feature type="domain" description="Resolvase/invertase-type recombinase catalytic" evidence="6">
    <location>
        <begin position="7"/>
        <end position="142"/>
    </location>
</feature>
<dbReference type="Pfam" id="PF00239">
    <property type="entry name" value="Resolvase"/>
    <property type="match status" value="1"/>
</dbReference>
<keyword evidence="3" id="KW-0233">DNA recombination</keyword>